<dbReference type="Gene3D" id="3.40.50.720">
    <property type="entry name" value="NAD(P)-binding Rossmann-like Domain"/>
    <property type="match status" value="1"/>
</dbReference>
<evidence type="ECO:0000313" key="7">
    <source>
        <dbReference type="Proteomes" id="UP000442109"/>
    </source>
</evidence>
<keyword evidence="2 4" id="KW-0560">Oxidoreductase</keyword>
<dbReference type="NCBIfam" id="NF006139">
    <property type="entry name" value="PRK08289.1"/>
    <property type="match status" value="1"/>
</dbReference>
<dbReference type="FunFam" id="3.30.360.10:FF:000002">
    <property type="entry name" value="Glyceraldehyde-3-phosphate dehydrogenase"/>
    <property type="match status" value="1"/>
</dbReference>
<gene>
    <name evidence="6" type="ORF">GB996_04935</name>
</gene>
<dbReference type="OrthoDB" id="9803304at2"/>
<dbReference type="EMBL" id="WFKQ01000003">
    <property type="protein sequence ID" value="MUG32137.1"/>
    <property type="molecule type" value="Genomic_DNA"/>
</dbReference>
<dbReference type="PANTHER" id="PTHR43454">
    <property type="entry name" value="GLYCERALDEHYDE-3-PHOSPHATE DEHYDROGENASE"/>
    <property type="match status" value="1"/>
</dbReference>
<dbReference type="PANTHER" id="PTHR43454:SF1">
    <property type="entry name" value="GLYCERALDEHYDE 3-PHOSPHATE DEHYDROGENASE NAD(P) BINDING DOMAIN-CONTAINING PROTEIN"/>
    <property type="match status" value="1"/>
</dbReference>
<dbReference type="InterPro" id="IPR020830">
    <property type="entry name" value="GlycerAld_3-P_DH_AS"/>
</dbReference>
<protein>
    <recommendedName>
        <fullName evidence="4">Glyceraldehyde-3-phosphate dehydrogenase</fullName>
        <ecNumber evidence="4">1.2.1.-</ecNumber>
    </recommendedName>
</protein>
<dbReference type="Proteomes" id="UP000442109">
    <property type="component" value="Unassembled WGS sequence"/>
</dbReference>
<dbReference type="InterPro" id="IPR020829">
    <property type="entry name" value="GlycerAld_3-P_DH_cat"/>
</dbReference>
<name>A0A844M0V0_9GAMM</name>
<evidence type="ECO:0000313" key="6">
    <source>
        <dbReference type="EMBL" id="MUG32137.1"/>
    </source>
</evidence>
<dbReference type="InterPro" id="IPR006424">
    <property type="entry name" value="Glyceraldehyde-3-P_DH_1"/>
</dbReference>
<dbReference type="CDD" id="cd05214">
    <property type="entry name" value="GAPDH_I_N"/>
    <property type="match status" value="1"/>
</dbReference>
<dbReference type="Pfam" id="PF00044">
    <property type="entry name" value="Gp_dh_N"/>
    <property type="match status" value="1"/>
</dbReference>
<organism evidence="6 7">
    <name type="scientific">Psychrobacter sanguinis</name>
    <dbReference type="NCBI Taxonomy" id="861445"/>
    <lineage>
        <taxon>Bacteria</taxon>
        <taxon>Pseudomonadati</taxon>
        <taxon>Pseudomonadota</taxon>
        <taxon>Gammaproteobacteria</taxon>
        <taxon>Moraxellales</taxon>
        <taxon>Moraxellaceae</taxon>
        <taxon>Psychrobacter</taxon>
    </lineage>
</organism>
<dbReference type="CDD" id="cd18126">
    <property type="entry name" value="GAPDH_I_C"/>
    <property type="match status" value="1"/>
</dbReference>
<dbReference type="PRINTS" id="PR00078">
    <property type="entry name" value="G3PDHDRGNASE"/>
</dbReference>
<evidence type="ECO:0000256" key="4">
    <source>
        <dbReference type="RuleBase" id="RU361160"/>
    </source>
</evidence>
<dbReference type="InterPro" id="IPR020828">
    <property type="entry name" value="GlycerAld_3-P_DH_NAD(P)-bd"/>
</dbReference>
<proteinExistence type="inferred from homology"/>
<dbReference type="InterPro" id="IPR036291">
    <property type="entry name" value="NAD(P)-bd_dom_sf"/>
</dbReference>
<sequence>MTIVSNANTRRELHQVHLATYQQQQTQAYELAQQLHNLYINKDVKVNLFGETLNGLSTADLLTKVQQTAIRNDGTALSIDDIVTTVKEVADSQDITTAVVDAGQLVKNKVSVADAFAKADKSTPAASEATDVVLYGFGRIGRILTRLLLEEAATDKGLQLKAFVVRPGKEGDLAKRASLLERDSVHGTFAGSVVVDEANQGLIVNGRFVQVIYANDPSEIDYTSYGINDAIVIDNTGIWKDEAGLGKHLQAKGVKKVLLTAPSKGDIKNVVYGVNNNTIGDDTIVSAASCTTNAITPSLKVLNDEYGIVNGHVETIHAFTNDQNLIDNYHKADRRGRSAVLNMVITSTGAAKAVGKALPELNGKLTGNAIRVPTPNVSMAILNLNLEKAPESAEALNAFFKQVSQSDAWQSQIAYTDSTEAVSSDFVGTKQVGIVDAQATIVTDNHATVYIWYDNEVGYSTQVLRVAAQMAGVHYTNISA</sequence>
<dbReference type="PROSITE" id="PS00071">
    <property type="entry name" value="GAPDH"/>
    <property type="match status" value="1"/>
</dbReference>
<dbReference type="GO" id="GO:0051287">
    <property type="term" value="F:NAD binding"/>
    <property type="evidence" value="ECO:0007669"/>
    <property type="project" value="InterPro"/>
</dbReference>
<evidence type="ECO:0000256" key="2">
    <source>
        <dbReference type="ARBA" id="ARBA00023002"/>
    </source>
</evidence>
<dbReference type="GO" id="GO:0006006">
    <property type="term" value="P:glucose metabolic process"/>
    <property type="evidence" value="ECO:0007669"/>
    <property type="project" value="InterPro"/>
</dbReference>
<dbReference type="Gene3D" id="3.30.360.10">
    <property type="entry name" value="Dihydrodipicolinate Reductase, domain 2"/>
    <property type="match status" value="1"/>
</dbReference>
<evidence type="ECO:0000256" key="1">
    <source>
        <dbReference type="ARBA" id="ARBA00007406"/>
    </source>
</evidence>
<dbReference type="NCBIfam" id="TIGR01534">
    <property type="entry name" value="GAPDH-I"/>
    <property type="match status" value="1"/>
</dbReference>
<dbReference type="Pfam" id="PF02800">
    <property type="entry name" value="Gp_dh_C"/>
    <property type="match status" value="1"/>
</dbReference>
<dbReference type="GO" id="GO:0050661">
    <property type="term" value="F:NADP binding"/>
    <property type="evidence" value="ECO:0007669"/>
    <property type="project" value="InterPro"/>
</dbReference>
<comment type="similarity">
    <text evidence="1 3">Belongs to the glyceraldehyde-3-phosphate dehydrogenase family.</text>
</comment>
<comment type="caution">
    <text evidence="6">The sequence shown here is derived from an EMBL/GenBank/DDBJ whole genome shotgun (WGS) entry which is preliminary data.</text>
</comment>
<evidence type="ECO:0000256" key="3">
    <source>
        <dbReference type="RuleBase" id="RU000397"/>
    </source>
</evidence>
<accession>A0A844M0V0</accession>
<dbReference type="SUPFAM" id="SSF51735">
    <property type="entry name" value="NAD(P)-binding Rossmann-fold domains"/>
    <property type="match status" value="1"/>
</dbReference>
<dbReference type="RefSeq" id="WP_155587022.1">
    <property type="nucleotide sequence ID" value="NZ_WFKQ01000003.1"/>
</dbReference>
<dbReference type="InterPro" id="IPR020831">
    <property type="entry name" value="GlycerAld/Erythrose_P_DH"/>
</dbReference>
<dbReference type="AlphaFoldDB" id="A0A844M0V0"/>
<reference evidence="6 7" key="1">
    <citation type="journal article" date="2019" name="PLoS ONE">
        <title>Pup mortality in New Zealand sea lions (Phocarctos hookeri) at Enderby Island, Auckland Islands, 2013-18.</title>
        <authorList>
            <person name="Michael S.A."/>
            <person name="Hayman D.T.S."/>
            <person name="Gray R."/>
            <person name="Zhang J."/>
            <person name="Rogers L."/>
            <person name="Roe W.D."/>
        </authorList>
    </citation>
    <scope>NUCLEOTIDE SEQUENCE [LARGE SCALE GENOMIC DNA]</scope>
    <source>
        <strain evidence="6 7">SM868</strain>
    </source>
</reference>
<dbReference type="SMART" id="SM00846">
    <property type="entry name" value="Gp_dh_N"/>
    <property type="match status" value="1"/>
</dbReference>
<feature type="domain" description="Glyceraldehyde 3-phosphate dehydrogenase NAD(P) binding" evidence="5">
    <location>
        <begin position="130"/>
        <end position="290"/>
    </location>
</feature>
<dbReference type="GO" id="GO:0016620">
    <property type="term" value="F:oxidoreductase activity, acting on the aldehyde or oxo group of donors, NAD or NADP as acceptor"/>
    <property type="evidence" value="ECO:0007669"/>
    <property type="project" value="InterPro"/>
</dbReference>
<dbReference type="SUPFAM" id="SSF55347">
    <property type="entry name" value="Glyceraldehyde-3-phosphate dehydrogenase-like, C-terminal domain"/>
    <property type="match status" value="1"/>
</dbReference>
<evidence type="ECO:0000259" key="5">
    <source>
        <dbReference type="SMART" id="SM00846"/>
    </source>
</evidence>
<dbReference type="EC" id="1.2.1.-" evidence="4"/>
<keyword evidence="7" id="KW-1185">Reference proteome</keyword>